<comment type="caution">
    <text evidence="2">The sequence shown here is derived from an EMBL/GenBank/DDBJ whole genome shotgun (WGS) entry which is preliminary data.</text>
</comment>
<sequence length="472" mass="49434">MLPHPTRRFSQPTPAAVDGHDLLPRLADGRLARTDVRDAAAQRALWLAALSSEWNGDLALLPDPAPGVLTNADLALVRTRAMHGRLSARLPWTTEANTEFGRADAELNAYMGDAVQFAGSSQFQALGKHSQRAGLRLLHAAMRNMWLDLADVDRAPIARAGDCIEAGHAAMLAHLAATGRVDLARIQWVPNHVQQRFDLALNVAAANGHAAVLRVLHDGGCRAMSRRAAELAAAHGHLDCLEALRGMGVKMGGDAMEAAARGGHLDVVRFLHGAGVPPGPRAANVAAAGGHVDTVAFLVGAGGECTTLAMDWAAAGGHVRMLEWLHARGIGGFTHKAMDAAAANGHLGAVAFLHGVGGQCSPRAMDAAASNGHLAVVEFLHGVGAACTAAALEGAARGGHGEVLRWLLSNRGERCTPRVVQCAAEGGHLDLLVHLHANKVAGPGKTRLVMENITDEGVLAWIQSHEDEVEQL</sequence>
<reference evidence="2 3" key="1">
    <citation type="submission" date="2023-09" db="EMBL/GenBank/DDBJ databases">
        <title>Pangenome analysis of Batrachochytrium dendrobatidis and related Chytrids.</title>
        <authorList>
            <person name="Yacoub M.N."/>
            <person name="Stajich J.E."/>
            <person name="James T.Y."/>
        </authorList>
    </citation>
    <scope>NUCLEOTIDE SEQUENCE [LARGE SCALE GENOMIC DNA]</scope>
    <source>
        <strain evidence="2 3">JEL0888</strain>
    </source>
</reference>
<dbReference type="Proteomes" id="UP001527925">
    <property type="component" value="Unassembled WGS sequence"/>
</dbReference>
<dbReference type="InterPro" id="IPR052050">
    <property type="entry name" value="SecEffector_AnkRepeat"/>
</dbReference>
<dbReference type="InterPro" id="IPR036770">
    <property type="entry name" value="Ankyrin_rpt-contain_sf"/>
</dbReference>
<feature type="region of interest" description="Disordered" evidence="1">
    <location>
        <begin position="1"/>
        <end position="21"/>
    </location>
</feature>
<evidence type="ECO:0000256" key="1">
    <source>
        <dbReference type="SAM" id="MobiDB-lite"/>
    </source>
</evidence>
<dbReference type="Gene3D" id="1.25.40.20">
    <property type="entry name" value="Ankyrin repeat-containing domain"/>
    <property type="match status" value="1"/>
</dbReference>
<keyword evidence="3" id="KW-1185">Reference proteome</keyword>
<proteinExistence type="predicted"/>
<protein>
    <recommendedName>
        <fullName evidence="4">Ankyrin repeat domain-containing protein</fullName>
    </recommendedName>
</protein>
<evidence type="ECO:0000313" key="3">
    <source>
        <dbReference type="Proteomes" id="UP001527925"/>
    </source>
</evidence>
<organism evidence="2 3">
    <name type="scientific">Polyrhizophydium stewartii</name>
    <dbReference type="NCBI Taxonomy" id="2732419"/>
    <lineage>
        <taxon>Eukaryota</taxon>
        <taxon>Fungi</taxon>
        <taxon>Fungi incertae sedis</taxon>
        <taxon>Chytridiomycota</taxon>
        <taxon>Chytridiomycota incertae sedis</taxon>
        <taxon>Chytridiomycetes</taxon>
        <taxon>Rhizophydiales</taxon>
        <taxon>Rhizophydiales incertae sedis</taxon>
        <taxon>Polyrhizophydium</taxon>
    </lineage>
</organism>
<dbReference type="EMBL" id="JADGIZ020000001">
    <property type="protein sequence ID" value="KAL2920019.1"/>
    <property type="molecule type" value="Genomic_DNA"/>
</dbReference>
<evidence type="ECO:0008006" key="4">
    <source>
        <dbReference type="Google" id="ProtNLM"/>
    </source>
</evidence>
<dbReference type="SUPFAM" id="SSF48403">
    <property type="entry name" value="Ankyrin repeat"/>
    <property type="match status" value="1"/>
</dbReference>
<dbReference type="PANTHER" id="PTHR46586">
    <property type="entry name" value="ANKYRIN REPEAT-CONTAINING PROTEIN"/>
    <property type="match status" value="1"/>
</dbReference>
<dbReference type="PANTHER" id="PTHR46586:SF3">
    <property type="entry name" value="ANKYRIN REPEAT-CONTAINING PROTEIN"/>
    <property type="match status" value="1"/>
</dbReference>
<evidence type="ECO:0000313" key="2">
    <source>
        <dbReference type="EMBL" id="KAL2920019.1"/>
    </source>
</evidence>
<gene>
    <name evidence="2" type="ORF">HK105_200085</name>
</gene>
<name>A0ABR4NKG1_9FUNG</name>
<accession>A0ABR4NKG1</accession>